<dbReference type="PANTHER" id="PTHR43252">
    <property type="entry name" value="TRANSCRIPTIONAL REGULATOR YQJI"/>
    <property type="match status" value="1"/>
</dbReference>
<feature type="domain" description="Transcription regulator PadR N-terminal" evidence="1">
    <location>
        <begin position="7"/>
        <end position="80"/>
    </location>
</feature>
<accession>A0AA41U3Y0</accession>
<dbReference type="InterPro" id="IPR005149">
    <property type="entry name" value="Tscrpt_reg_PadR_N"/>
</dbReference>
<comment type="caution">
    <text evidence="2">The sequence shown here is derived from an EMBL/GenBank/DDBJ whole genome shotgun (WGS) entry which is preliminary data.</text>
</comment>
<dbReference type="Gene3D" id="1.10.10.10">
    <property type="entry name" value="Winged helix-like DNA-binding domain superfamily/Winged helix DNA-binding domain"/>
    <property type="match status" value="1"/>
</dbReference>
<dbReference type="InterPro" id="IPR036388">
    <property type="entry name" value="WH-like_DNA-bd_sf"/>
</dbReference>
<organism evidence="2 3">
    <name type="scientific">Yinghuangia soli</name>
    <dbReference type="NCBI Taxonomy" id="2908204"/>
    <lineage>
        <taxon>Bacteria</taxon>
        <taxon>Bacillati</taxon>
        <taxon>Actinomycetota</taxon>
        <taxon>Actinomycetes</taxon>
        <taxon>Kitasatosporales</taxon>
        <taxon>Streptomycetaceae</taxon>
        <taxon>Yinghuangia</taxon>
    </lineage>
</organism>
<protein>
    <submittedName>
        <fullName evidence="2">PadR family transcriptional regulator</fullName>
    </submittedName>
</protein>
<proteinExistence type="predicted"/>
<reference evidence="2" key="1">
    <citation type="submission" date="2022-01" db="EMBL/GenBank/DDBJ databases">
        <title>Genome-Based Taxonomic Classification of the Phylum Actinobacteria.</title>
        <authorList>
            <person name="Gao Y."/>
        </authorList>
    </citation>
    <scope>NUCLEOTIDE SEQUENCE</scope>
    <source>
        <strain evidence="2">KLBMP 8922</strain>
    </source>
</reference>
<evidence type="ECO:0000313" key="2">
    <source>
        <dbReference type="EMBL" id="MCF2530222.1"/>
    </source>
</evidence>
<dbReference type="AlphaFoldDB" id="A0AA41U3Y0"/>
<dbReference type="PANTHER" id="PTHR43252:SF6">
    <property type="entry name" value="NEGATIVE TRANSCRIPTION REGULATOR PADR"/>
    <property type="match status" value="1"/>
</dbReference>
<dbReference type="RefSeq" id="WP_235054890.1">
    <property type="nucleotide sequence ID" value="NZ_JAKFHA010000015.1"/>
</dbReference>
<dbReference type="InterPro" id="IPR036390">
    <property type="entry name" value="WH_DNA-bd_sf"/>
</dbReference>
<dbReference type="Proteomes" id="UP001165378">
    <property type="component" value="Unassembled WGS sequence"/>
</dbReference>
<keyword evidence="3" id="KW-1185">Reference proteome</keyword>
<evidence type="ECO:0000259" key="1">
    <source>
        <dbReference type="Pfam" id="PF03551"/>
    </source>
</evidence>
<gene>
    <name evidence="2" type="ORF">LZ495_23775</name>
</gene>
<evidence type="ECO:0000313" key="3">
    <source>
        <dbReference type="Proteomes" id="UP001165378"/>
    </source>
</evidence>
<sequence length="188" mass="21737">MQLDFVILGLLAMRRFSGYDLRKWMDGPLKYIGYGVQLPQIYRRLAKLVERGWVEFDIDARDRGPDAKVYRMTDAGREALLEWARSPFEPAARPMDSDFLIRFVFGGQLHPDIAIAVVRAELEYRMAHVSPMGVLDLSDHYEPQIPELDPAWAREVHLLAHEHGYASTAAYIAWLKLTLQRLELRRQG</sequence>
<name>A0AA41U3Y0_9ACTN</name>
<dbReference type="SUPFAM" id="SSF46785">
    <property type="entry name" value="Winged helix' DNA-binding domain"/>
    <property type="match status" value="1"/>
</dbReference>
<dbReference type="EMBL" id="JAKFHA010000015">
    <property type="protein sequence ID" value="MCF2530222.1"/>
    <property type="molecule type" value="Genomic_DNA"/>
</dbReference>
<dbReference type="Pfam" id="PF03551">
    <property type="entry name" value="PadR"/>
    <property type="match status" value="1"/>
</dbReference>